<protein>
    <submittedName>
        <fullName evidence="1">Uncharacterized protein</fullName>
    </submittedName>
</protein>
<dbReference type="EMBL" id="PXXU01000005">
    <property type="protein sequence ID" value="PSJ18524.1"/>
    <property type="molecule type" value="Genomic_DNA"/>
</dbReference>
<evidence type="ECO:0000313" key="2">
    <source>
        <dbReference type="Proteomes" id="UP000241912"/>
    </source>
</evidence>
<dbReference type="AlphaFoldDB" id="A0A2P7NYJ7"/>
<accession>A0A2P7NYJ7</accession>
<reference evidence="1 2" key="1">
    <citation type="submission" date="2018-03" db="EMBL/GenBank/DDBJ databases">
        <title>Draft genome of Nitrosomonas supralitoralis APG5.</title>
        <authorList>
            <person name="Urakawa H."/>
            <person name="Lopez J.V."/>
        </authorList>
    </citation>
    <scope>NUCLEOTIDE SEQUENCE [LARGE SCALE GENOMIC DNA]</scope>
    <source>
        <strain evidence="1 2">APG5</strain>
    </source>
</reference>
<gene>
    <name evidence="1" type="ORF">C7H79_02780</name>
</gene>
<sequence length="94" mass="9948">MATGNFRAAFSPQLGHTIPKSGAHIGTQVTLIPPLSGARPTALSVKSEKVGRLEASNHNGFKDSAPLAPLAPLKNKGVRIIAEMMLQDLNCIFE</sequence>
<name>A0A2P7NYJ7_9PROT</name>
<evidence type="ECO:0000313" key="1">
    <source>
        <dbReference type="EMBL" id="PSJ18524.1"/>
    </source>
</evidence>
<dbReference type="RefSeq" id="WP_106705772.1">
    <property type="nucleotide sequence ID" value="NZ_PXXU01000005.1"/>
</dbReference>
<keyword evidence="2" id="KW-1185">Reference proteome</keyword>
<organism evidence="1 2">
    <name type="scientific">Nitrosomonas supralitoralis</name>
    <dbReference type="NCBI Taxonomy" id="2116706"/>
    <lineage>
        <taxon>Bacteria</taxon>
        <taxon>Pseudomonadati</taxon>
        <taxon>Pseudomonadota</taxon>
        <taxon>Betaproteobacteria</taxon>
        <taxon>Nitrosomonadales</taxon>
        <taxon>Nitrosomonadaceae</taxon>
        <taxon>Nitrosomonas</taxon>
    </lineage>
</organism>
<proteinExistence type="predicted"/>
<comment type="caution">
    <text evidence="1">The sequence shown here is derived from an EMBL/GenBank/DDBJ whole genome shotgun (WGS) entry which is preliminary data.</text>
</comment>
<dbReference type="Proteomes" id="UP000241912">
    <property type="component" value="Unassembled WGS sequence"/>
</dbReference>